<keyword evidence="2" id="KW-0472">Membrane</keyword>
<dbReference type="Proteomes" id="UP000322225">
    <property type="component" value="Chromosome 11"/>
</dbReference>
<protein>
    <recommendedName>
        <fullName evidence="3">DUF6534 domain-containing protein</fullName>
    </recommendedName>
</protein>
<dbReference type="InterPro" id="IPR045339">
    <property type="entry name" value="DUF6534"/>
</dbReference>
<proteinExistence type="predicted"/>
<feature type="transmembrane region" description="Helical" evidence="2">
    <location>
        <begin position="248"/>
        <end position="269"/>
    </location>
</feature>
<evidence type="ECO:0000313" key="4">
    <source>
        <dbReference type="EMBL" id="WWD21677.1"/>
    </source>
</evidence>
<dbReference type="RefSeq" id="XP_031860728.2">
    <property type="nucleotide sequence ID" value="XM_032004929.2"/>
</dbReference>
<evidence type="ECO:0000256" key="2">
    <source>
        <dbReference type="SAM" id="Phobius"/>
    </source>
</evidence>
<keyword evidence="2" id="KW-0812">Transmembrane</keyword>
<feature type="transmembrane region" description="Helical" evidence="2">
    <location>
        <begin position="87"/>
        <end position="107"/>
    </location>
</feature>
<sequence>MDKHETRLRLLTETEKDHQVPAMIAYPPETAALLDAAIFKALHSDPTRITWWCCLGIGLEGIVFGAILTQTYKYYEHFHLQDSRLTLWLVGAGLAACAAQFGLNLWQTYLFIDKASTAVYQVLKKDTYADMVILLFIGLFNFAAAVYFSRRSLKLLGRVWSLGIPLAVMSVASLAMCIACVCEGFSLPTDTAHLEDWLDKVNKYVIAWTAVSLATDIAVCGAMTYALVKSRDDIKAAATSLLRKLLMLTFETMMPPAIVVFVLLIFGSISSATMGNFSRVLVWTIGPLYFHAIIHSLVSRHDVQFILQTQNPHARSQSRSRSRSGSDQHHQHQRKSMSELEDGQFYRERPMAMMPVVMDERAKKELGWADDNDEFGSRMV</sequence>
<feature type="region of interest" description="Disordered" evidence="1">
    <location>
        <begin position="310"/>
        <end position="341"/>
    </location>
</feature>
<dbReference type="AlphaFoldDB" id="A0AAJ8LPJ4"/>
<keyword evidence="5" id="KW-1185">Reference proteome</keyword>
<dbReference type="EMBL" id="CP144061">
    <property type="protein sequence ID" value="WWD21677.1"/>
    <property type="molecule type" value="Genomic_DNA"/>
</dbReference>
<feature type="transmembrane region" description="Helical" evidence="2">
    <location>
        <begin position="127"/>
        <end position="148"/>
    </location>
</feature>
<dbReference type="KEGG" id="ksn:43589069"/>
<gene>
    <name evidence="4" type="ORF">CI109_106163</name>
</gene>
<keyword evidence="2" id="KW-1133">Transmembrane helix</keyword>
<feature type="transmembrane region" description="Helical" evidence="2">
    <location>
        <begin position="49"/>
        <end position="75"/>
    </location>
</feature>
<evidence type="ECO:0000313" key="5">
    <source>
        <dbReference type="Proteomes" id="UP000322225"/>
    </source>
</evidence>
<reference evidence="4" key="1">
    <citation type="submission" date="2017-08" db="EMBL/GenBank/DDBJ databases">
        <authorList>
            <person name="Cuomo C."/>
            <person name="Billmyre B."/>
            <person name="Heitman J."/>
        </authorList>
    </citation>
    <scope>NUCLEOTIDE SEQUENCE</scope>
    <source>
        <strain evidence="4">CBS 12478</strain>
    </source>
</reference>
<feature type="transmembrane region" description="Helical" evidence="2">
    <location>
        <begin position="160"/>
        <end position="186"/>
    </location>
</feature>
<name>A0AAJ8LPJ4_9TREE</name>
<feature type="transmembrane region" description="Helical" evidence="2">
    <location>
        <begin position="281"/>
        <end position="298"/>
    </location>
</feature>
<evidence type="ECO:0000259" key="3">
    <source>
        <dbReference type="Pfam" id="PF20152"/>
    </source>
</evidence>
<reference evidence="4" key="2">
    <citation type="submission" date="2024-01" db="EMBL/GenBank/DDBJ databases">
        <title>Comparative genomics of Cryptococcus and Kwoniella reveals pathogenesis evolution and contrasting modes of karyotype evolution via chromosome fusion or intercentromeric recombination.</title>
        <authorList>
            <person name="Coelho M.A."/>
            <person name="David-Palma M."/>
            <person name="Shea T."/>
            <person name="Bowers K."/>
            <person name="McGinley-Smith S."/>
            <person name="Mohammad A.W."/>
            <person name="Gnirke A."/>
            <person name="Yurkov A.M."/>
            <person name="Nowrousian M."/>
            <person name="Sun S."/>
            <person name="Cuomo C.A."/>
            <person name="Heitman J."/>
        </authorList>
    </citation>
    <scope>NUCLEOTIDE SEQUENCE</scope>
    <source>
        <strain evidence="4">CBS 12478</strain>
    </source>
</reference>
<dbReference type="GeneID" id="43589069"/>
<dbReference type="PANTHER" id="PTHR40465:SF1">
    <property type="entry name" value="DUF6534 DOMAIN-CONTAINING PROTEIN"/>
    <property type="match status" value="1"/>
</dbReference>
<evidence type="ECO:0000256" key="1">
    <source>
        <dbReference type="SAM" id="MobiDB-lite"/>
    </source>
</evidence>
<dbReference type="PANTHER" id="PTHR40465">
    <property type="entry name" value="CHROMOSOME 1, WHOLE GENOME SHOTGUN SEQUENCE"/>
    <property type="match status" value="1"/>
</dbReference>
<dbReference type="Pfam" id="PF20152">
    <property type="entry name" value="DUF6534"/>
    <property type="match status" value="1"/>
</dbReference>
<feature type="domain" description="DUF6534" evidence="3">
    <location>
        <begin position="212"/>
        <end position="301"/>
    </location>
</feature>
<organism evidence="4 5">
    <name type="scientific">Kwoniella shandongensis</name>
    <dbReference type="NCBI Taxonomy" id="1734106"/>
    <lineage>
        <taxon>Eukaryota</taxon>
        <taxon>Fungi</taxon>
        <taxon>Dikarya</taxon>
        <taxon>Basidiomycota</taxon>
        <taxon>Agaricomycotina</taxon>
        <taxon>Tremellomycetes</taxon>
        <taxon>Tremellales</taxon>
        <taxon>Cryptococcaceae</taxon>
        <taxon>Kwoniella</taxon>
    </lineage>
</organism>
<feature type="transmembrane region" description="Helical" evidence="2">
    <location>
        <begin position="206"/>
        <end position="228"/>
    </location>
</feature>
<accession>A0AAJ8LPJ4</accession>